<dbReference type="OrthoDB" id="2079182at2"/>
<name>A0A1H3EJ66_9FIRM</name>
<dbReference type="Proteomes" id="UP000198828">
    <property type="component" value="Unassembled WGS sequence"/>
</dbReference>
<evidence type="ECO:0008006" key="3">
    <source>
        <dbReference type="Google" id="ProtNLM"/>
    </source>
</evidence>
<protein>
    <recommendedName>
        <fullName evidence="3">Phage major capsid protein, HK97 family</fullName>
    </recommendedName>
</protein>
<organism evidence="1 2">
    <name type="scientific">Tepidimicrobium xylanilyticum</name>
    <dbReference type="NCBI Taxonomy" id="1123352"/>
    <lineage>
        <taxon>Bacteria</taxon>
        <taxon>Bacillati</taxon>
        <taxon>Bacillota</taxon>
        <taxon>Tissierellia</taxon>
        <taxon>Tissierellales</taxon>
        <taxon>Tepidimicrobiaceae</taxon>
        <taxon>Tepidimicrobium</taxon>
    </lineage>
</organism>
<sequence length="314" mass="35589">MNLNNKQVIQKGRTMVTGQQHGMLNPEQSKRFMQMIFDDSSFLGQFRHEMRVSTKGSIEKLGIGRRLLRKKAEGEMPLESDYAEPVLGAVPYSTVDIVLGAEITEKFIRENIEREGFEDIFMEMIAKQVRVDMLDLAFNGDTDYTGPDAEFITILDGIVKQLGQGSNILDASTLGNGKFVDDIFTTALKILPSKYFNKSTYKWIANNKTYITWLEYLKNKETTAGDMAILNGDNLNPLNVEWAIVPNFPDGKIILADPSNFTTVTTYNIKLRKTIEGKEAVMRDTRYYAVHLDMDQIIMEKEAAVMIENVPETI</sequence>
<dbReference type="EMBL" id="FNNG01000020">
    <property type="protein sequence ID" value="SDX78660.1"/>
    <property type="molecule type" value="Genomic_DNA"/>
</dbReference>
<dbReference type="AlphaFoldDB" id="A0A1H3EJ66"/>
<dbReference type="SUPFAM" id="SSF56563">
    <property type="entry name" value="Major capsid protein gp5"/>
    <property type="match status" value="1"/>
</dbReference>
<evidence type="ECO:0000313" key="1">
    <source>
        <dbReference type="EMBL" id="SDX78660.1"/>
    </source>
</evidence>
<evidence type="ECO:0000313" key="2">
    <source>
        <dbReference type="Proteomes" id="UP000198828"/>
    </source>
</evidence>
<accession>A0A1H3EJ66</accession>
<gene>
    <name evidence="1" type="ORF">SAMN05660923_02930</name>
</gene>
<keyword evidence="2" id="KW-1185">Reference proteome</keyword>
<proteinExistence type="predicted"/>
<dbReference type="RefSeq" id="WP_093754944.1">
    <property type="nucleotide sequence ID" value="NZ_BSYN01000002.1"/>
</dbReference>
<reference evidence="1 2" key="1">
    <citation type="submission" date="2016-10" db="EMBL/GenBank/DDBJ databases">
        <authorList>
            <person name="de Groot N.N."/>
        </authorList>
    </citation>
    <scope>NUCLEOTIDE SEQUENCE [LARGE SCALE GENOMIC DNA]</scope>
    <source>
        <strain evidence="1 2">DSM 23310</strain>
    </source>
</reference>